<dbReference type="EMBL" id="SGXF01000001">
    <property type="protein sequence ID" value="RZT02431.1"/>
    <property type="molecule type" value="Genomic_DNA"/>
</dbReference>
<accession>A0A4Q7PN87</accession>
<feature type="domain" description="Amidohydrolase 3" evidence="1">
    <location>
        <begin position="48"/>
        <end position="528"/>
    </location>
</feature>
<dbReference type="Pfam" id="PF07969">
    <property type="entry name" value="Amidohydro_3"/>
    <property type="match status" value="1"/>
</dbReference>
<dbReference type="Gene3D" id="3.20.20.140">
    <property type="entry name" value="Metal-dependent hydrolases"/>
    <property type="match status" value="1"/>
</dbReference>
<dbReference type="Gene3D" id="2.30.40.10">
    <property type="entry name" value="Urease, subunit C, domain 1"/>
    <property type="match status" value="1"/>
</dbReference>
<dbReference type="InterPro" id="IPR013108">
    <property type="entry name" value="Amidohydro_3"/>
</dbReference>
<gene>
    <name evidence="2" type="ORF">EV209_0546</name>
</gene>
<organism evidence="2 3">
    <name type="scientific">Cuneatibacter caecimuris</name>
    <dbReference type="NCBI Taxonomy" id="1796618"/>
    <lineage>
        <taxon>Bacteria</taxon>
        <taxon>Bacillati</taxon>
        <taxon>Bacillota</taxon>
        <taxon>Clostridia</taxon>
        <taxon>Lachnospirales</taxon>
        <taxon>Lachnospiraceae</taxon>
        <taxon>Cuneatibacter</taxon>
    </lineage>
</organism>
<name>A0A4Q7PN87_9FIRM</name>
<dbReference type="GO" id="GO:0016810">
    <property type="term" value="F:hydrolase activity, acting on carbon-nitrogen (but not peptide) bonds"/>
    <property type="evidence" value="ECO:0007669"/>
    <property type="project" value="InterPro"/>
</dbReference>
<dbReference type="InterPro" id="IPR011059">
    <property type="entry name" value="Metal-dep_hydrolase_composite"/>
</dbReference>
<dbReference type="Gene3D" id="3.10.310.70">
    <property type="match status" value="1"/>
</dbReference>
<dbReference type="SUPFAM" id="SSF51338">
    <property type="entry name" value="Composite domain of metallo-dependent hydrolases"/>
    <property type="match status" value="1"/>
</dbReference>
<dbReference type="RefSeq" id="WP_130432807.1">
    <property type="nucleotide sequence ID" value="NZ_SGXF01000001.1"/>
</dbReference>
<dbReference type="InterPro" id="IPR032466">
    <property type="entry name" value="Metal_Hydrolase"/>
</dbReference>
<dbReference type="PANTHER" id="PTHR22642:SF2">
    <property type="entry name" value="PROTEIN LONG AFTER FAR-RED 3"/>
    <property type="match status" value="1"/>
</dbReference>
<protein>
    <recommendedName>
        <fullName evidence="1">Amidohydrolase 3 domain-containing protein</fullName>
    </recommendedName>
</protein>
<dbReference type="OrthoDB" id="9767366at2"/>
<evidence type="ECO:0000313" key="3">
    <source>
        <dbReference type="Proteomes" id="UP000292927"/>
    </source>
</evidence>
<sequence length="531" mass="59092">MKIYYNGTILTMEDNKAAEAVCVDGGRIAAAGDLKYLLEKYPGAEKEDLKGHTMLPGFIDPHSHFSAAANALLQVPLEDAHTGEEIGDKIRVFLEKNNLKAGDWVMARGYDHNQMREKRHLSLEELDEICPLNPLVIQHKSGHMGLFNSKALELLGVTAETSSPEGGRIEKKDGRLTGYMEENAFLYYLQKTPAPGMKALASAFRQVQEKYASYGITTVQEGMMVDRLLPLYQYLIQSEGLELDVVGYPSLEAAPDFMKAFPQALKKYFRHFKIGGYKIFLDGSPQGRTAWMQEPYRQVSGEDEKDYCGYGTMKDEEVLAAVKKAAREGLQLLAHCNGDAAAEQYIRAVGKAEEEGEPVKEIRPVMVHAQLLRRDQMVRVKKFGIIPSFFVAHVYHWGEVHVKNFGLGRASAISPAGSALKEGILFTFHQDTPVIEPDMMETVWCAVQRETKEGRVLGAEERIPVEEALKAVTINAARQYGEEAEKGSIRPGKQADLVILDQNPLDADPGQLRGISVLETIKGGKTIYRKE</sequence>
<keyword evidence="3" id="KW-1185">Reference proteome</keyword>
<proteinExistence type="predicted"/>
<dbReference type="InterPro" id="IPR033932">
    <property type="entry name" value="YtcJ-like"/>
</dbReference>
<dbReference type="PANTHER" id="PTHR22642">
    <property type="entry name" value="IMIDAZOLONEPROPIONASE"/>
    <property type="match status" value="1"/>
</dbReference>
<comment type="caution">
    <text evidence="2">The sequence shown here is derived from an EMBL/GenBank/DDBJ whole genome shotgun (WGS) entry which is preliminary data.</text>
</comment>
<dbReference type="AlphaFoldDB" id="A0A4Q7PN87"/>
<dbReference type="CDD" id="cd01300">
    <property type="entry name" value="YtcJ_like"/>
    <property type="match status" value="1"/>
</dbReference>
<evidence type="ECO:0000313" key="2">
    <source>
        <dbReference type="EMBL" id="RZT02431.1"/>
    </source>
</evidence>
<dbReference type="Proteomes" id="UP000292927">
    <property type="component" value="Unassembled WGS sequence"/>
</dbReference>
<dbReference type="SUPFAM" id="SSF51556">
    <property type="entry name" value="Metallo-dependent hydrolases"/>
    <property type="match status" value="1"/>
</dbReference>
<reference evidence="2 3" key="1">
    <citation type="submission" date="2019-02" db="EMBL/GenBank/DDBJ databases">
        <title>Genomic Encyclopedia of Type Strains, Phase IV (KMG-IV): sequencing the most valuable type-strain genomes for metagenomic binning, comparative biology and taxonomic classification.</title>
        <authorList>
            <person name="Goeker M."/>
        </authorList>
    </citation>
    <scope>NUCLEOTIDE SEQUENCE [LARGE SCALE GENOMIC DNA]</scope>
    <source>
        <strain evidence="2 3">DSM 29486</strain>
    </source>
</reference>
<evidence type="ECO:0000259" key="1">
    <source>
        <dbReference type="Pfam" id="PF07969"/>
    </source>
</evidence>